<feature type="domain" description="EthD" evidence="2">
    <location>
        <begin position="20"/>
        <end position="107"/>
    </location>
</feature>
<dbReference type="RefSeq" id="XP_003845834.1">
    <property type="nucleotide sequence ID" value="XM_003845786.1"/>
</dbReference>
<dbReference type="STRING" id="985895.E5AD03"/>
<reference evidence="4" key="1">
    <citation type="journal article" date="2011" name="Nat. Commun.">
        <title>Effector diversification within compartments of the Leptosphaeria maculans genome affected by Repeat-Induced Point mutations.</title>
        <authorList>
            <person name="Rouxel T."/>
            <person name="Grandaubert J."/>
            <person name="Hane J.K."/>
            <person name="Hoede C."/>
            <person name="van de Wouw A.P."/>
            <person name="Couloux A."/>
            <person name="Dominguez V."/>
            <person name="Anthouard V."/>
            <person name="Bally P."/>
            <person name="Bourras S."/>
            <person name="Cozijnsen A.J."/>
            <person name="Ciuffetti L.M."/>
            <person name="Degrave A."/>
            <person name="Dilmaghani A."/>
            <person name="Duret L."/>
            <person name="Fudal I."/>
            <person name="Goodwin S.B."/>
            <person name="Gout L."/>
            <person name="Glaser N."/>
            <person name="Linglin J."/>
            <person name="Kema G.H.J."/>
            <person name="Lapalu N."/>
            <person name="Lawrence C.B."/>
            <person name="May K."/>
            <person name="Meyer M."/>
            <person name="Ollivier B."/>
            <person name="Poulain J."/>
            <person name="Schoch C.L."/>
            <person name="Simon A."/>
            <person name="Spatafora J.W."/>
            <person name="Stachowiak A."/>
            <person name="Turgeon B.G."/>
            <person name="Tyler B.M."/>
            <person name="Vincent D."/>
            <person name="Weissenbach J."/>
            <person name="Amselem J."/>
            <person name="Quesneville H."/>
            <person name="Oliver R.P."/>
            <person name="Wincker P."/>
            <person name="Balesdent M.-H."/>
            <person name="Howlett B.J."/>
        </authorList>
    </citation>
    <scope>NUCLEOTIDE SEQUENCE [LARGE SCALE GENOMIC DNA]</scope>
    <source>
        <strain evidence="4">JN3 / isolate v23.1.3 / race Av1-4-5-6-7-8</strain>
    </source>
</reference>
<dbReference type="InterPro" id="IPR009799">
    <property type="entry name" value="EthD_dom"/>
</dbReference>
<dbReference type="eggNOG" id="ENOG502STMR">
    <property type="taxonomic scope" value="Eukaryota"/>
</dbReference>
<keyword evidence="4" id="KW-1185">Reference proteome</keyword>
<dbReference type="GeneID" id="13289580"/>
<evidence type="ECO:0000259" key="2">
    <source>
        <dbReference type="Pfam" id="PF07110"/>
    </source>
</evidence>
<dbReference type="VEuPathDB" id="FungiDB:LEMA_P011420.1"/>
<protein>
    <recommendedName>
        <fullName evidence="2">EthD domain-containing protein</fullName>
    </recommendedName>
</protein>
<organism evidence="3 4">
    <name type="scientific">Leptosphaeria maculans (strain JN3 / isolate v23.1.3 / race Av1-4-5-6-7-8)</name>
    <name type="common">Blackleg fungus</name>
    <name type="synonym">Phoma lingam</name>
    <dbReference type="NCBI Taxonomy" id="985895"/>
    <lineage>
        <taxon>Eukaryota</taxon>
        <taxon>Fungi</taxon>
        <taxon>Dikarya</taxon>
        <taxon>Ascomycota</taxon>
        <taxon>Pezizomycotina</taxon>
        <taxon>Dothideomycetes</taxon>
        <taxon>Pleosporomycetidae</taxon>
        <taxon>Pleosporales</taxon>
        <taxon>Pleosporineae</taxon>
        <taxon>Leptosphaeriaceae</taxon>
        <taxon>Plenodomus</taxon>
        <taxon>Plenodomus lingam/Leptosphaeria maculans species complex</taxon>
    </lineage>
</organism>
<dbReference type="Gene3D" id="3.30.70.100">
    <property type="match status" value="1"/>
</dbReference>
<dbReference type="Pfam" id="PF07110">
    <property type="entry name" value="EthD"/>
    <property type="match status" value="1"/>
</dbReference>
<dbReference type="InParanoid" id="E5AD03"/>
<name>E5AD03_LEPMJ</name>
<comment type="similarity">
    <text evidence="1">Belongs to the tpcK family.</text>
</comment>
<dbReference type="AlphaFoldDB" id="E5AD03"/>
<dbReference type="SUPFAM" id="SSF54909">
    <property type="entry name" value="Dimeric alpha+beta barrel"/>
    <property type="match status" value="1"/>
</dbReference>
<evidence type="ECO:0000313" key="3">
    <source>
        <dbReference type="EMBL" id="CBY02355.1"/>
    </source>
</evidence>
<gene>
    <name evidence="3" type="ORF">LEMA_P011420.1</name>
</gene>
<dbReference type="EMBL" id="FP929139">
    <property type="protein sequence ID" value="CBY02355.1"/>
    <property type="molecule type" value="Genomic_DNA"/>
</dbReference>
<dbReference type="HOGENOM" id="CLU_115019_0_1_1"/>
<dbReference type="GO" id="GO:0016491">
    <property type="term" value="F:oxidoreductase activity"/>
    <property type="evidence" value="ECO:0007669"/>
    <property type="project" value="InterPro"/>
</dbReference>
<accession>E5AD03</accession>
<evidence type="ECO:0000256" key="1">
    <source>
        <dbReference type="ARBA" id="ARBA00005986"/>
    </source>
</evidence>
<evidence type="ECO:0000313" key="4">
    <source>
        <dbReference type="Proteomes" id="UP000002668"/>
    </source>
</evidence>
<proteinExistence type="inferred from homology"/>
<dbReference type="InterPro" id="IPR011008">
    <property type="entry name" value="Dimeric_a/b-barrel"/>
</dbReference>
<dbReference type="Proteomes" id="UP000002668">
    <property type="component" value="Genome"/>
</dbReference>
<sequence>MAAEGQPPLIRITVFAQHNPKLSESEFNEHWATKHGPLVAEWLQKNGIVKYVQYHTTSEARGLLSLPTLSFDGVAEFWVKDYRDFENAYSDPFYHEVVKKDEEYLFDVSTMRVTAGIELSIIEDGKIVEDPHGHL</sequence>
<dbReference type="OrthoDB" id="3183782at2759"/>
<dbReference type="OMA" id="YEEVWVS"/>